<feature type="region of interest" description="Disordered" evidence="4">
    <location>
        <begin position="415"/>
        <end position="457"/>
    </location>
</feature>
<keyword evidence="2" id="KW-0677">Repeat</keyword>
<evidence type="ECO:0000256" key="3">
    <source>
        <dbReference type="ARBA" id="ARBA00023054"/>
    </source>
</evidence>
<protein>
    <submittedName>
        <fullName evidence="7">Pleckstrin homology-like domain family B member 2</fullName>
    </submittedName>
</protein>
<evidence type="ECO:0000256" key="1">
    <source>
        <dbReference type="ARBA" id="ARBA00007547"/>
    </source>
</evidence>
<dbReference type="Gene3D" id="1.10.150.50">
    <property type="entry name" value="Transcription Factor, Ets-1"/>
    <property type="match status" value="3"/>
</dbReference>
<dbReference type="InterPro" id="IPR058914">
    <property type="entry name" value="LIPB1/2_CC"/>
</dbReference>
<feature type="domain" description="SAM" evidence="5">
    <location>
        <begin position="835"/>
        <end position="898"/>
    </location>
</feature>
<dbReference type="SUPFAM" id="SSF47769">
    <property type="entry name" value="SAM/Pointed domain"/>
    <property type="match status" value="2"/>
</dbReference>
<feature type="domain" description="SAM" evidence="5">
    <location>
        <begin position="760"/>
        <end position="824"/>
    </location>
</feature>
<dbReference type="Proteomes" id="UP000095284">
    <property type="component" value="Unplaced"/>
</dbReference>
<feature type="compositionally biased region" description="Polar residues" evidence="4">
    <location>
        <begin position="67"/>
        <end position="114"/>
    </location>
</feature>
<dbReference type="PANTHER" id="PTHR12587">
    <property type="entry name" value="LAR INTERACTING PROTEIN LIP -RELATED PROTEIN"/>
    <property type="match status" value="1"/>
</dbReference>
<dbReference type="Pfam" id="PF00536">
    <property type="entry name" value="SAM_1"/>
    <property type="match status" value="2"/>
</dbReference>
<dbReference type="Pfam" id="PF07647">
    <property type="entry name" value="SAM_2"/>
    <property type="match status" value="1"/>
</dbReference>
<feature type="compositionally biased region" description="Polar residues" evidence="4">
    <location>
        <begin position="206"/>
        <end position="223"/>
    </location>
</feature>
<feature type="region of interest" description="Disordered" evidence="4">
    <location>
        <begin position="201"/>
        <end position="223"/>
    </location>
</feature>
<comment type="similarity">
    <text evidence="1">Belongs to the liprin family. Liprin-beta subfamily.</text>
</comment>
<proteinExistence type="inferred from homology"/>
<dbReference type="CDD" id="cd09563">
    <property type="entry name" value="SAM_liprin-beta1_2_repeat1"/>
    <property type="match status" value="1"/>
</dbReference>
<reference evidence="7" key="1">
    <citation type="submission" date="2016-11" db="UniProtKB">
        <authorList>
            <consortium name="WormBaseParasite"/>
        </authorList>
    </citation>
    <scope>IDENTIFICATION</scope>
</reference>
<feature type="compositionally biased region" description="Polar residues" evidence="4">
    <location>
        <begin position="128"/>
        <end position="142"/>
    </location>
</feature>
<evidence type="ECO:0000256" key="2">
    <source>
        <dbReference type="ARBA" id="ARBA00022737"/>
    </source>
</evidence>
<dbReference type="AlphaFoldDB" id="A0A1I7S7L9"/>
<name>A0A1I7S7L9_BURXY</name>
<dbReference type="InterPro" id="IPR037618">
    <property type="entry name" value="LIPB1/2_SAM_2nd"/>
</dbReference>
<dbReference type="PANTHER" id="PTHR12587:SF14">
    <property type="entry name" value="AT31531P"/>
    <property type="match status" value="1"/>
</dbReference>
<dbReference type="InterPro" id="IPR029515">
    <property type="entry name" value="Liprin"/>
</dbReference>
<dbReference type="GO" id="GO:0048786">
    <property type="term" value="C:presynaptic active zone"/>
    <property type="evidence" value="ECO:0007669"/>
    <property type="project" value="TreeGrafter"/>
</dbReference>
<dbReference type="InterPro" id="IPR013761">
    <property type="entry name" value="SAM/pointed_sf"/>
</dbReference>
<dbReference type="CDD" id="cd09566">
    <property type="entry name" value="SAM_liprin-beta1_2_repeat2"/>
    <property type="match status" value="1"/>
</dbReference>
<evidence type="ECO:0000313" key="6">
    <source>
        <dbReference type="Proteomes" id="UP000095284"/>
    </source>
</evidence>
<keyword evidence="3" id="KW-0175">Coiled coil</keyword>
<dbReference type="PROSITE" id="PS50105">
    <property type="entry name" value="SAM_DOMAIN"/>
    <property type="match status" value="2"/>
</dbReference>
<evidence type="ECO:0000259" key="5">
    <source>
        <dbReference type="PROSITE" id="PS50105"/>
    </source>
</evidence>
<dbReference type="InterPro" id="IPR001660">
    <property type="entry name" value="SAM"/>
</dbReference>
<feature type="compositionally biased region" description="Polar residues" evidence="4">
    <location>
        <begin position="525"/>
        <end position="546"/>
    </location>
</feature>
<feature type="region of interest" description="Disordered" evidence="4">
    <location>
        <begin position="515"/>
        <end position="546"/>
    </location>
</feature>
<dbReference type="Pfam" id="PF26022">
    <property type="entry name" value="CC_Liprin_beta"/>
    <property type="match status" value="1"/>
</dbReference>
<feature type="compositionally biased region" description="Low complexity" evidence="4">
    <location>
        <begin position="415"/>
        <end position="438"/>
    </location>
</feature>
<evidence type="ECO:0000256" key="4">
    <source>
        <dbReference type="SAM" id="MobiDB-lite"/>
    </source>
</evidence>
<dbReference type="eggNOG" id="KOG1899">
    <property type="taxonomic scope" value="Eukaryota"/>
</dbReference>
<dbReference type="GO" id="GO:0007528">
    <property type="term" value="P:neuromuscular junction development"/>
    <property type="evidence" value="ECO:0007669"/>
    <property type="project" value="TreeGrafter"/>
</dbReference>
<organism evidence="6 7">
    <name type="scientific">Bursaphelenchus xylophilus</name>
    <name type="common">Pinewood nematode worm</name>
    <name type="synonym">Aphelenchoides xylophilus</name>
    <dbReference type="NCBI Taxonomy" id="6326"/>
    <lineage>
        <taxon>Eukaryota</taxon>
        <taxon>Metazoa</taxon>
        <taxon>Ecdysozoa</taxon>
        <taxon>Nematoda</taxon>
        <taxon>Chromadorea</taxon>
        <taxon>Rhabditida</taxon>
        <taxon>Tylenchina</taxon>
        <taxon>Tylenchomorpha</taxon>
        <taxon>Aphelenchoidea</taxon>
        <taxon>Aphelenchoididae</taxon>
        <taxon>Bursaphelenchus</taxon>
    </lineage>
</organism>
<feature type="region of interest" description="Disordered" evidence="4">
    <location>
        <begin position="236"/>
        <end position="258"/>
    </location>
</feature>
<feature type="region of interest" description="Disordered" evidence="4">
    <location>
        <begin position="657"/>
        <end position="700"/>
    </location>
</feature>
<feature type="region of interest" description="Disordered" evidence="4">
    <location>
        <begin position="608"/>
        <end position="636"/>
    </location>
</feature>
<dbReference type="InterPro" id="IPR037617">
    <property type="entry name" value="LIPB1/2_SAM_1"/>
</dbReference>
<feature type="region of interest" description="Disordered" evidence="4">
    <location>
        <begin position="67"/>
        <end position="143"/>
    </location>
</feature>
<sequence>MGWSQKPAKVRRNSLPYANTVSRPISARFADELRPIAEGHRQTAHSTNSVNLCASNGMRSAVSGGSITFSPVRPNNQLRSLSTITNGSNRNKPYQNHFSDSGFGSTLSAESSCSYLPPPPPYRPRLGTSGSDSHDAQASTSPPKCINFSAGAIRIGSGPIPAELLQIEENVELNQGGHRIHRSLSDSKYGLLEVRGPKLSVGTVPSAHSSPRESNQALTESNLGLQEPVINLNKERGSSWAHSRISPSPSPSMSTVSCPEYPELQEKLRRLAITRDTLCLQVAVLTDQVGAQREQIQDLETKLADKRRIYSYEVLSNSNEDPSYKADLHKEITELKSRFTVMEREKAEAEKRLQNSQAEIERLTHSMQTLMNQHNLSMSRPETNEQNQEMEQLRIIVQRLMADNEQKKLEINSLRSQLGEQRSSSRSSQLENGSNSSQRFQNQNPSPTPPNRPKHQPVDINQQIRRLLFDDVKENMAHSSSFPASLCSSVHSNVNFNASPSHYIHRSPIPPSASYLSSLSAGGQPHQQSVSWQPVASNSTTPRPIHQTTSLFAQPTNSGIAPSSPTARQLAAELDEIRRIGGELHFHTNQNGQTTSLPRPLHSKSISALNLPRPRLSATSSTHIGGESEARPTSQVLAGDPALKRWLKLNSDPKLAQAKRSLSTPNLNRGACRELNDLTDSDDEIGRSRPKTSNNFKRGRTRSTLRNLFGKLTRSTSQEIKSNAFQRGLKSSASARIVSLGAPLTGAIPIRPLAQIFCDWPTETVCEWLAEVGLGQYAPEAEKHVATGRYLLNMGMNAMEKELGIKSCLHRKKLRCLLNAIDRNHGNVPEPADNMDTHQVMLWLDDIGLPQLRDVFAENMIDGQMLLYLTAQDLVEMKVTSAMNHATLARGIQFLRSVDFNSHRLEKTFNLEILQKPQAPEEVEKWAYTCVVQWLKNIDLSEFTPNLMFSGVHGALMVHEPTFTAESLAEVLQIPAHKTLLRRHLTTHYNRLLGQDIITNKREVLSQPHVTSLTPNLRIRLLKRGFSLPRKRAKNEVLVEPDVSVCPGTLPMQLNSTTTLSSFVDPTSNV</sequence>
<accession>A0A1I7S7L9</accession>
<dbReference type="SMART" id="SM00454">
    <property type="entry name" value="SAM"/>
    <property type="match status" value="3"/>
</dbReference>
<evidence type="ECO:0000313" key="7">
    <source>
        <dbReference type="WBParaSite" id="BXY_0901000.1"/>
    </source>
</evidence>
<dbReference type="WBParaSite" id="BXY_0901000.1">
    <property type="protein sequence ID" value="BXY_0901000.1"/>
    <property type="gene ID" value="BXY_0901000"/>
</dbReference>
<feature type="compositionally biased region" description="Low complexity" evidence="4">
    <location>
        <begin position="243"/>
        <end position="258"/>
    </location>
</feature>